<dbReference type="Proteomes" id="UP001218071">
    <property type="component" value="Chromosome"/>
</dbReference>
<protein>
    <recommendedName>
        <fullName evidence="1">RNA helicase</fullName>
        <ecNumber evidence="1">3.6.4.13</ecNumber>
    </recommendedName>
</protein>
<proteinExistence type="predicted"/>
<keyword evidence="4 8" id="KW-0347">Helicase</keyword>
<dbReference type="InterPro" id="IPR014001">
    <property type="entry name" value="Helicase_ATP-bd"/>
</dbReference>
<organism evidence="8 9">
    <name type="scientific">Corynebacterium jeddahense</name>
    <dbReference type="NCBI Taxonomy" id="1414719"/>
    <lineage>
        <taxon>Bacteria</taxon>
        <taxon>Bacillati</taxon>
        <taxon>Actinomycetota</taxon>
        <taxon>Actinomycetes</taxon>
        <taxon>Mycobacteriales</taxon>
        <taxon>Corynebacteriaceae</taxon>
        <taxon>Corynebacterium</taxon>
    </lineage>
</organism>
<dbReference type="InterPro" id="IPR048333">
    <property type="entry name" value="HA2_WH"/>
</dbReference>
<dbReference type="Gene3D" id="1.20.120.1080">
    <property type="match status" value="1"/>
</dbReference>
<evidence type="ECO:0000256" key="4">
    <source>
        <dbReference type="ARBA" id="ARBA00022806"/>
    </source>
</evidence>
<evidence type="ECO:0000256" key="3">
    <source>
        <dbReference type="ARBA" id="ARBA00022801"/>
    </source>
</evidence>
<dbReference type="GO" id="GO:0003724">
    <property type="term" value="F:RNA helicase activity"/>
    <property type="evidence" value="ECO:0007669"/>
    <property type="project" value="UniProtKB-EC"/>
</dbReference>
<dbReference type="Pfam" id="PF04408">
    <property type="entry name" value="WHD_HA2"/>
    <property type="match status" value="1"/>
</dbReference>
<dbReference type="SMART" id="SM00490">
    <property type="entry name" value="HELICc"/>
    <property type="match status" value="1"/>
</dbReference>
<dbReference type="InterPro" id="IPR027417">
    <property type="entry name" value="P-loop_NTPase"/>
</dbReference>
<gene>
    <name evidence="8" type="primary">hrpB1</name>
    <name evidence="8" type="ORF">CJEDD_00370</name>
</gene>
<dbReference type="PROSITE" id="PS51192">
    <property type="entry name" value="HELICASE_ATP_BIND_1"/>
    <property type="match status" value="1"/>
</dbReference>
<dbReference type="GO" id="GO:0016787">
    <property type="term" value="F:hydrolase activity"/>
    <property type="evidence" value="ECO:0007669"/>
    <property type="project" value="UniProtKB-KW"/>
</dbReference>
<dbReference type="Gene3D" id="3.40.50.300">
    <property type="entry name" value="P-loop containing nucleotide triphosphate hydrolases"/>
    <property type="match status" value="2"/>
</dbReference>
<evidence type="ECO:0000256" key="5">
    <source>
        <dbReference type="ARBA" id="ARBA00022840"/>
    </source>
</evidence>
<dbReference type="InterPro" id="IPR049614">
    <property type="entry name" value="HrpB_DEXH"/>
</dbReference>
<dbReference type="InterPro" id="IPR007502">
    <property type="entry name" value="Helicase-assoc_dom"/>
</dbReference>
<dbReference type="InterPro" id="IPR013689">
    <property type="entry name" value="RNA_helicase_ATP-dep_HrpB_C"/>
</dbReference>
<dbReference type="PANTHER" id="PTHR43519">
    <property type="entry name" value="ATP-DEPENDENT RNA HELICASE HRPB"/>
    <property type="match status" value="1"/>
</dbReference>
<reference evidence="8 9" key="1">
    <citation type="submission" date="2020-10" db="EMBL/GenBank/DDBJ databases">
        <title>Complete genome sequence of Corynebacterium jeddahense DSM 45997, type strain of Corynebacterium jeddahense.</title>
        <authorList>
            <person name="Busche T."/>
            <person name="Kalinowski J."/>
            <person name="Ruckert C."/>
        </authorList>
    </citation>
    <scope>NUCLEOTIDE SEQUENCE [LARGE SCALE GENOMIC DNA]</scope>
    <source>
        <strain evidence="8 9">DSM 45997</strain>
    </source>
</reference>
<feature type="domain" description="Helicase C-terminal" evidence="7">
    <location>
        <begin position="192"/>
        <end position="351"/>
    </location>
</feature>
<dbReference type="InterPro" id="IPR002464">
    <property type="entry name" value="DNA/RNA_helicase_DEAH_CS"/>
</dbReference>
<dbReference type="CDD" id="cd17990">
    <property type="entry name" value="DEXHc_HrpB"/>
    <property type="match status" value="1"/>
</dbReference>
<dbReference type="EMBL" id="CP063194">
    <property type="protein sequence ID" value="WCZ37710.1"/>
    <property type="molecule type" value="Genomic_DNA"/>
</dbReference>
<dbReference type="InterPro" id="IPR011545">
    <property type="entry name" value="DEAD/DEAH_box_helicase_dom"/>
</dbReference>
<accession>A0ABY7UII4</accession>
<dbReference type="EC" id="3.6.4.13" evidence="1"/>
<dbReference type="CDD" id="cd18791">
    <property type="entry name" value="SF2_C_RHA"/>
    <property type="match status" value="1"/>
</dbReference>
<evidence type="ECO:0000313" key="9">
    <source>
        <dbReference type="Proteomes" id="UP001218071"/>
    </source>
</evidence>
<evidence type="ECO:0000256" key="1">
    <source>
        <dbReference type="ARBA" id="ARBA00012552"/>
    </source>
</evidence>
<keyword evidence="9" id="KW-1185">Reference proteome</keyword>
<evidence type="ECO:0000256" key="2">
    <source>
        <dbReference type="ARBA" id="ARBA00022741"/>
    </source>
</evidence>
<dbReference type="SUPFAM" id="SSF52540">
    <property type="entry name" value="P-loop containing nucleoside triphosphate hydrolases"/>
    <property type="match status" value="1"/>
</dbReference>
<dbReference type="SMART" id="SM00487">
    <property type="entry name" value="DEXDc"/>
    <property type="match status" value="1"/>
</dbReference>
<dbReference type="RefSeq" id="WP_042408793.1">
    <property type="nucleotide sequence ID" value="NZ_CBYN010000096.1"/>
</dbReference>
<feature type="domain" description="Helicase ATP-binding" evidence="6">
    <location>
        <begin position="17"/>
        <end position="174"/>
    </location>
</feature>
<dbReference type="Pfam" id="PF08482">
    <property type="entry name" value="HrpB_C"/>
    <property type="match status" value="1"/>
</dbReference>
<dbReference type="Pfam" id="PF00271">
    <property type="entry name" value="Helicase_C"/>
    <property type="match status" value="1"/>
</dbReference>
<evidence type="ECO:0000259" key="6">
    <source>
        <dbReference type="PROSITE" id="PS51192"/>
    </source>
</evidence>
<name>A0ABY7UII4_9CORY</name>
<dbReference type="InterPro" id="IPR001650">
    <property type="entry name" value="Helicase_C-like"/>
</dbReference>
<keyword evidence="2" id="KW-0547">Nucleotide-binding</keyword>
<dbReference type="SMART" id="SM00847">
    <property type="entry name" value="HA2"/>
    <property type="match status" value="1"/>
</dbReference>
<keyword evidence="3 8" id="KW-0378">Hydrolase</keyword>
<dbReference type="PROSITE" id="PS00690">
    <property type="entry name" value="DEAH_ATP_HELICASE"/>
    <property type="match status" value="1"/>
</dbReference>
<sequence length="703" mass="75552">MFDLVKIGSGLPVSRVIGGLPTTGPLVVEAPPGTGKTTLVPPAIANVAGKTLVTAPRRVAVRSAARRLSLLDGTPLGTNVGYSIRGEHKDGALVEFVTPGVLLNRLLKDPDLEGVGAVVIDEVHERQLDTDLVLAMCMEVAELREDLYLAAMSATLDARKFADHMGARILSTEAVTHPLDISYAPHPERIRGTREFYRHVAEQAKHGERTLVFVPGVREVDLVCGFLDDAAPLHGRLTSKEQDAALNGDARVVVATSVAESSITVPGVRKVVDAGLSRVPKRDSRGMTGLVTVTEAKTSADQRAGRAGREGPGEVVRVFSRDEYAKMQPDITPEILTADLTAAALTMAAWGSPDLPLLDAPPDLTEAEHNLEAIGALDGGTITDLGKRLATLPLDPRLGAALLEFGAQAAPTVARLAGDADPKRLARLVEDKGPAPAGEVIASAFPQWIAKKVGDEYQLASGTRAAFHSRAEWIAAAEVQRTKGGAVIREAEPIAFPQHRVVEETRAFLEDGKVRGRKITRVGAIELSSTPVKLTPDEAAAALAGVDFDSFPLTESEQHLKERLDFLHATLGWPDVAQGDYSVEVREVAGGASIRNCDMRAAMLRQLDWKQAAELDRVAPREFEYGSGRPVKRVKLQHMFGQTNATVAGVKVQYHLLSPAGRPLAVTDDLDSFWAGPYQDVRREMRGRYPKHAWPEDPTSTGK</sequence>
<evidence type="ECO:0000259" key="7">
    <source>
        <dbReference type="PROSITE" id="PS51194"/>
    </source>
</evidence>
<dbReference type="PANTHER" id="PTHR43519:SF1">
    <property type="entry name" value="ATP-DEPENDENT RNA HELICASE HRPB"/>
    <property type="match status" value="1"/>
</dbReference>
<dbReference type="Pfam" id="PF00270">
    <property type="entry name" value="DEAD"/>
    <property type="match status" value="1"/>
</dbReference>
<evidence type="ECO:0000313" key="8">
    <source>
        <dbReference type="EMBL" id="WCZ37710.1"/>
    </source>
</evidence>
<dbReference type="PROSITE" id="PS51194">
    <property type="entry name" value="HELICASE_CTER"/>
    <property type="match status" value="1"/>
</dbReference>
<keyword evidence="5" id="KW-0067">ATP-binding</keyword>